<evidence type="ECO:0000313" key="2">
    <source>
        <dbReference type="Proteomes" id="UP000714275"/>
    </source>
</evidence>
<dbReference type="Proteomes" id="UP000714275">
    <property type="component" value="Unassembled WGS sequence"/>
</dbReference>
<dbReference type="OrthoDB" id="2687413at2759"/>
<reference evidence="1" key="1">
    <citation type="journal article" date="2020" name="New Phytol.">
        <title>Comparative genomics reveals dynamic genome evolution in host specialist ectomycorrhizal fungi.</title>
        <authorList>
            <person name="Lofgren L.A."/>
            <person name="Nguyen N.H."/>
            <person name="Vilgalys R."/>
            <person name="Ruytinx J."/>
            <person name="Liao H.L."/>
            <person name="Branco S."/>
            <person name="Kuo A."/>
            <person name="LaButti K."/>
            <person name="Lipzen A."/>
            <person name="Andreopoulos W."/>
            <person name="Pangilinan J."/>
            <person name="Riley R."/>
            <person name="Hundley H."/>
            <person name="Na H."/>
            <person name="Barry K."/>
            <person name="Grigoriev I.V."/>
            <person name="Stajich J.E."/>
            <person name="Kennedy P.G."/>
        </authorList>
    </citation>
    <scope>NUCLEOTIDE SEQUENCE</scope>
    <source>
        <strain evidence="1">DOB743</strain>
    </source>
</reference>
<evidence type="ECO:0000313" key="1">
    <source>
        <dbReference type="EMBL" id="KAG1783158.1"/>
    </source>
</evidence>
<protein>
    <submittedName>
        <fullName evidence="1">Uncharacterized protein</fullName>
    </submittedName>
</protein>
<organism evidence="1 2">
    <name type="scientific">Suillus placidus</name>
    <dbReference type="NCBI Taxonomy" id="48579"/>
    <lineage>
        <taxon>Eukaryota</taxon>
        <taxon>Fungi</taxon>
        <taxon>Dikarya</taxon>
        <taxon>Basidiomycota</taxon>
        <taxon>Agaricomycotina</taxon>
        <taxon>Agaricomycetes</taxon>
        <taxon>Agaricomycetidae</taxon>
        <taxon>Boletales</taxon>
        <taxon>Suillineae</taxon>
        <taxon>Suillaceae</taxon>
        <taxon>Suillus</taxon>
    </lineage>
</organism>
<gene>
    <name evidence="1" type="ORF">EV702DRAFT_1191594</name>
</gene>
<keyword evidence="2" id="KW-1185">Reference proteome</keyword>
<dbReference type="AlphaFoldDB" id="A0A9P7A686"/>
<proteinExistence type="predicted"/>
<sequence length="93" mass="9966">MSVSIPDGPSSTDTTSLAVKVELLAADKESTPIMIDSKPRPKAIKKCQPSTKPMCVRLERQDHSTVYKHKAVLQLNSSGAVQEGGSGDDVDKE</sequence>
<dbReference type="EMBL" id="JABBWD010000002">
    <property type="protein sequence ID" value="KAG1783158.1"/>
    <property type="molecule type" value="Genomic_DNA"/>
</dbReference>
<comment type="caution">
    <text evidence="1">The sequence shown here is derived from an EMBL/GenBank/DDBJ whole genome shotgun (WGS) entry which is preliminary data.</text>
</comment>
<accession>A0A9P7A686</accession>
<name>A0A9P7A686_9AGAM</name>